<evidence type="ECO:0000313" key="2">
    <source>
        <dbReference type="EMBL" id="STD10391.1"/>
    </source>
</evidence>
<organism evidence="2 3">
    <name type="scientific">Dermatophilus congolensis</name>
    <dbReference type="NCBI Taxonomy" id="1863"/>
    <lineage>
        <taxon>Bacteria</taxon>
        <taxon>Bacillati</taxon>
        <taxon>Actinomycetota</taxon>
        <taxon>Actinomycetes</taxon>
        <taxon>Micrococcales</taxon>
        <taxon>Dermatophilaceae</taxon>
        <taxon>Dermatophilus</taxon>
    </lineage>
</organism>
<protein>
    <submittedName>
        <fullName evidence="2">Uncharacterized protein</fullName>
    </submittedName>
</protein>
<comment type="caution">
    <text evidence="2">The sequence shown here is derived from an EMBL/GenBank/DDBJ whole genome shotgun (WGS) entry which is preliminary data.</text>
</comment>
<feature type="chain" id="PRO_5041402857" evidence="1">
    <location>
        <begin position="29"/>
        <end position="37"/>
    </location>
</feature>
<proteinExistence type="predicted"/>
<reference evidence="2 3" key="1">
    <citation type="submission" date="2018-06" db="EMBL/GenBank/DDBJ databases">
        <authorList>
            <consortium name="Pathogen Informatics"/>
            <person name="Doyle S."/>
        </authorList>
    </citation>
    <scope>NUCLEOTIDE SEQUENCE [LARGE SCALE GENOMIC DNA]</scope>
    <source>
        <strain evidence="2 3">NCTC7915</strain>
    </source>
</reference>
<sequence length="37" mass="3743">MARRSLTLTIAAAMIAAASITAPTNAHAAPHTSSKTH</sequence>
<dbReference type="AlphaFoldDB" id="A0AA46BNI3"/>
<name>A0AA46BNI3_9MICO</name>
<evidence type="ECO:0000256" key="1">
    <source>
        <dbReference type="SAM" id="SignalP"/>
    </source>
</evidence>
<evidence type="ECO:0000313" key="3">
    <source>
        <dbReference type="Proteomes" id="UP000254118"/>
    </source>
</evidence>
<feature type="signal peptide" evidence="1">
    <location>
        <begin position="1"/>
        <end position="28"/>
    </location>
</feature>
<dbReference type="EMBL" id="UFYA01000001">
    <property type="protein sequence ID" value="STD10391.1"/>
    <property type="molecule type" value="Genomic_DNA"/>
</dbReference>
<gene>
    <name evidence="2" type="ORF">NCTC7915_01371</name>
</gene>
<keyword evidence="1" id="KW-0732">Signal</keyword>
<dbReference type="Proteomes" id="UP000254118">
    <property type="component" value="Unassembled WGS sequence"/>
</dbReference>
<accession>A0AA46BNI3</accession>